<dbReference type="InterPro" id="IPR036291">
    <property type="entry name" value="NAD(P)-bd_dom_sf"/>
</dbReference>
<dbReference type="Pfam" id="PF21252">
    <property type="entry name" value="Glyco_hydro_109_C"/>
    <property type="match status" value="1"/>
</dbReference>
<keyword evidence="6" id="KW-0326">Glycosidase</keyword>
<evidence type="ECO:0000313" key="11">
    <source>
        <dbReference type="Proteomes" id="UP001576708"/>
    </source>
</evidence>
<keyword evidence="3 7" id="KW-0732">Signal</keyword>
<dbReference type="Pfam" id="PF01408">
    <property type="entry name" value="GFO_IDH_MocA"/>
    <property type="match status" value="1"/>
</dbReference>
<keyword evidence="11" id="KW-1185">Reference proteome</keyword>
<comment type="caution">
    <text evidence="10">The sequence shown here is derived from an EMBL/GenBank/DDBJ whole genome shotgun (WGS) entry which is preliminary data.</text>
</comment>
<proteinExistence type="inferred from homology"/>
<evidence type="ECO:0000256" key="6">
    <source>
        <dbReference type="ARBA" id="ARBA00023295"/>
    </source>
</evidence>
<evidence type="ECO:0000313" key="10">
    <source>
        <dbReference type="EMBL" id="MFB2618652.1"/>
    </source>
</evidence>
<dbReference type="SUPFAM" id="SSF51735">
    <property type="entry name" value="NAD(P)-binding Rossmann-fold domains"/>
    <property type="match status" value="1"/>
</dbReference>
<dbReference type="PANTHER" id="PTHR43818">
    <property type="entry name" value="BCDNA.GH03377"/>
    <property type="match status" value="1"/>
</dbReference>
<keyword evidence="4" id="KW-0378">Hydrolase</keyword>
<protein>
    <submittedName>
        <fullName evidence="10">Gfo/Idh/MocA family protein</fullName>
    </submittedName>
</protein>
<feature type="signal peptide" evidence="7">
    <location>
        <begin position="1"/>
        <end position="23"/>
    </location>
</feature>
<evidence type="ECO:0000259" key="9">
    <source>
        <dbReference type="Pfam" id="PF21252"/>
    </source>
</evidence>
<gene>
    <name evidence="10" type="ORF">ACE02W_02335</name>
</gene>
<dbReference type="Proteomes" id="UP001576708">
    <property type="component" value="Unassembled WGS sequence"/>
</dbReference>
<dbReference type="EMBL" id="JBHFGU010000001">
    <property type="protein sequence ID" value="MFB2618652.1"/>
    <property type="molecule type" value="Genomic_DNA"/>
</dbReference>
<dbReference type="InterPro" id="IPR049303">
    <property type="entry name" value="Glyco_hydro_109_C"/>
</dbReference>
<evidence type="ECO:0000256" key="1">
    <source>
        <dbReference type="ARBA" id="ARBA00001911"/>
    </source>
</evidence>
<dbReference type="PROSITE" id="PS51257">
    <property type="entry name" value="PROKAR_LIPOPROTEIN"/>
    <property type="match status" value="1"/>
</dbReference>
<feature type="chain" id="PRO_5046278935" evidence="7">
    <location>
        <begin position="24"/>
        <end position="456"/>
    </location>
</feature>
<dbReference type="PROSITE" id="PS51318">
    <property type="entry name" value="TAT"/>
    <property type="match status" value="1"/>
</dbReference>
<dbReference type="InterPro" id="IPR000683">
    <property type="entry name" value="Gfo/Idh/MocA-like_OxRdtase_N"/>
</dbReference>
<dbReference type="Gene3D" id="3.40.50.720">
    <property type="entry name" value="NAD(P)-binding Rossmann-like Domain"/>
    <property type="match status" value="1"/>
</dbReference>
<evidence type="ECO:0000256" key="2">
    <source>
        <dbReference type="ARBA" id="ARBA00009329"/>
    </source>
</evidence>
<dbReference type="InterPro" id="IPR050463">
    <property type="entry name" value="Gfo/Idh/MocA_oxidrdct_glycsds"/>
</dbReference>
<name>A0ABV4VED9_9GAMM</name>
<feature type="domain" description="Gfo/Idh/MocA-like oxidoreductase N-terminal" evidence="8">
    <location>
        <begin position="54"/>
        <end position="179"/>
    </location>
</feature>
<dbReference type="Pfam" id="PF10518">
    <property type="entry name" value="TAT_signal"/>
    <property type="match status" value="1"/>
</dbReference>
<dbReference type="RefSeq" id="WP_342200655.1">
    <property type="nucleotide sequence ID" value="NZ_JBCATE010000001.1"/>
</dbReference>
<dbReference type="InterPro" id="IPR006311">
    <property type="entry name" value="TAT_signal"/>
</dbReference>
<sequence>MSGFDRRSFLKASMVTAAATALAACAGSERATGTTPKAAGKSVMGLVVPKMDEVRVGLIGVGERGIGFVHHFSRIEGARITAICDTDTLVLARAEKAINEYGRDKPAYFSKGDHAYRDLLNRDDVDIVVIATPWAWHHPMAKEAMLAGKHAFVEVPMAGTIEELWDLVDTAELTQRNCMMMENVCYGRDELMVLNMVRQGLFGELLHGEAAYIHELRWQMKEIDRKTGSWRTAYHAKYNGNLYPTHGLGPVAQYMNINRGDRLDYLTSVSSPSLGRAAYAKREFPADHQRNQLKYIGGDMNTSLIKTVKGRSIMVQHDTTTPRPYSRHNLIQGTNGVFAGFPNRIALENGGSGSYHEWDENMDSWYAKYDHPLWTRMGKEAEENGGHGGMDFLMCWRMIYCLRNGEALDQDVYDGAAWSAVFPLSVASVGDRGNSKDFPDFTRGVWQTAKPLGIVG</sequence>
<evidence type="ECO:0000256" key="4">
    <source>
        <dbReference type="ARBA" id="ARBA00022801"/>
    </source>
</evidence>
<dbReference type="PANTHER" id="PTHR43818:SF1">
    <property type="entry name" value="GLYCOSYL HYDROLASE FAMILY 109 PROTEIN"/>
    <property type="match status" value="1"/>
</dbReference>
<dbReference type="InterPro" id="IPR019546">
    <property type="entry name" value="TAT_signal_bac_arc"/>
</dbReference>
<evidence type="ECO:0000256" key="5">
    <source>
        <dbReference type="ARBA" id="ARBA00023027"/>
    </source>
</evidence>
<accession>A0ABV4VED9</accession>
<evidence type="ECO:0000259" key="8">
    <source>
        <dbReference type="Pfam" id="PF01408"/>
    </source>
</evidence>
<comment type="similarity">
    <text evidence="2">Belongs to the Gfo/Idh/MocA family. Glycosyl hydrolase 109 subfamily.</text>
</comment>
<evidence type="ECO:0000256" key="7">
    <source>
        <dbReference type="SAM" id="SignalP"/>
    </source>
</evidence>
<organism evidence="10 11">
    <name type="scientific">Shewanella mangrovisoli</name>
    <dbReference type="NCBI Taxonomy" id="2864211"/>
    <lineage>
        <taxon>Bacteria</taxon>
        <taxon>Pseudomonadati</taxon>
        <taxon>Pseudomonadota</taxon>
        <taxon>Gammaproteobacteria</taxon>
        <taxon>Alteromonadales</taxon>
        <taxon>Shewanellaceae</taxon>
        <taxon>Shewanella</taxon>
    </lineage>
</organism>
<feature type="domain" description="Glycosyl hydrolase 109 C-terminal" evidence="9">
    <location>
        <begin position="191"/>
        <end position="360"/>
    </location>
</feature>
<reference evidence="10 11" key="1">
    <citation type="submission" date="2024-09" db="EMBL/GenBank/DDBJ databases">
        <authorList>
            <person name="Zhang Y."/>
        </authorList>
    </citation>
    <scope>NUCLEOTIDE SEQUENCE [LARGE SCALE GENOMIC DNA]</scope>
    <source>
        <strain evidence="10 11">ZJ318</strain>
    </source>
</reference>
<keyword evidence="5" id="KW-0520">NAD</keyword>
<dbReference type="Gene3D" id="3.30.360.10">
    <property type="entry name" value="Dihydrodipicolinate Reductase, domain 2"/>
    <property type="match status" value="1"/>
</dbReference>
<comment type="cofactor">
    <cofactor evidence="1">
        <name>NAD(+)</name>
        <dbReference type="ChEBI" id="CHEBI:57540"/>
    </cofactor>
</comment>
<evidence type="ECO:0000256" key="3">
    <source>
        <dbReference type="ARBA" id="ARBA00022729"/>
    </source>
</evidence>